<sequence length="87" mass="9827">KIECCCSNELRLIAQRYLLQHRELIPCEQSVLALCDLRQAPMTKSHPNGLIGSCMERSACWKYSATAGSMFKQDYNEEMTSKSVPAL</sequence>
<dbReference type="Proteomes" id="UP000700334">
    <property type="component" value="Unassembled WGS sequence"/>
</dbReference>
<evidence type="ECO:0000313" key="2">
    <source>
        <dbReference type="Proteomes" id="UP000700334"/>
    </source>
</evidence>
<dbReference type="AlphaFoldDB" id="A0A8J6DFH7"/>
<feature type="non-terminal residue" evidence="1">
    <location>
        <position position="1"/>
    </location>
</feature>
<proteinExistence type="predicted"/>
<feature type="non-terminal residue" evidence="1">
    <location>
        <position position="87"/>
    </location>
</feature>
<dbReference type="EMBL" id="JAGFMF010012242">
    <property type="protein sequence ID" value="KAG8505745.1"/>
    <property type="molecule type" value="Genomic_DNA"/>
</dbReference>
<reference evidence="1" key="1">
    <citation type="journal article" date="2021" name="Evol. Appl.">
        <title>The genome of the Pyrenean desman and the effects of bottlenecks and inbreeding on the genomic landscape of an endangered species.</title>
        <authorList>
            <person name="Escoda L."/>
            <person name="Castresana J."/>
        </authorList>
    </citation>
    <scope>NUCLEOTIDE SEQUENCE</scope>
    <source>
        <strain evidence="1">IBE-C5619</strain>
    </source>
</reference>
<gene>
    <name evidence="1" type="ORF">J0S82_019139</name>
</gene>
<comment type="caution">
    <text evidence="1">The sequence shown here is derived from an EMBL/GenBank/DDBJ whole genome shotgun (WGS) entry which is preliminary data.</text>
</comment>
<keyword evidence="1" id="KW-0647">Proteasome</keyword>
<dbReference type="GO" id="GO:0000502">
    <property type="term" value="C:proteasome complex"/>
    <property type="evidence" value="ECO:0007669"/>
    <property type="project" value="UniProtKB-KW"/>
</dbReference>
<name>A0A8J6DFH7_GALPY</name>
<accession>A0A8J6DFH7</accession>
<organism evidence="1 2">
    <name type="scientific">Galemys pyrenaicus</name>
    <name type="common">Iberian desman</name>
    <name type="synonym">Pyrenean desman</name>
    <dbReference type="NCBI Taxonomy" id="202257"/>
    <lineage>
        <taxon>Eukaryota</taxon>
        <taxon>Metazoa</taxon>
        <taxon>Chordata</taxon>
        <taxon>Craniata</taxon>
        <taxon>Vertebrata</taxon>
        <taxon>Euteleostomi</taxon>
        <taxon>Mammalia</taxon>
        <taxon>Eutheria</taxon>
        <taxon>Laurasiatheria</taxon>
        <taxon>Eulipotyphla</taxon>
        <taxon>Talpidae</taxon>
        <taxon>Galemys</taxon>
    </lineage>
</organism>
<evidence type="ECO:0000313" key="1">
    <source>
        <dbReference type="EMBL" id="KAG8505745.1"/>
    </source>
</evidence>
<keyword evidence="2" id="KW-1185">Reference proteome</keyword>
<protein>
    <submittedName>
        <fullName evidence="1">Proteasome subunit alpha type-4</fullName>
    </submittedName>
</protein>